<organism evidence="1 2">
    <name type="scientific">Nitrospira defluvii</name>
    <dbReference type="NCBI Taxonomy" id="330214"/>
    <lineage>
        <taxon>Bacteria</taxon>
        <taxon>Pseudomonadati</taxon>
        <taxon>Nitrospirota</taxon>
        <taxon>Nitrospiria</taxon>
        <taxon>Nitrospirales</taxon>
        <taxon>Nitrospiraceae</taxon>
        <taxon>Nitrospira</taxon>
    </lineage>
</organism>
<keyword evidence="2" id="KW-1185">Reference proteome</keyword>
<dbReference type="Proteomes" id="UP000675880">
    <property type="component" value="Unassembled WGS sequence"/>
</dbReference>
<reference evidence="1 2" key="1">
    <citation type="submission" date="2021-02" db="EMBL/GenBank/DDBJ databases">
        <authorList>
            <person name="Han P."/>
        </authorList>
    </citation>
    <scope>NUCLEOTIDE SEQUENCE [LARGE SCALE GENOMIC DNA]</scope>
    <source>
        <strain evidence="1">Candidatus Nitrospira sp. ZN2</strain>
    </source>
</reference>
<evidence type="ECO:0000313" key="1">
    <source>
        <dbReference type="EMBL" id="CAE6739700.1"/>
    </source>
</evidence>
<gene>
    <name evidence="1" type="ORF">NSPZN2_130028</name>
</gene>
<sequence length="94" mass="10493">MVPVQTHADRDSTLTQPLCVAQIPSECSCAVAIRITDLVPSRPHHSEGIVCQRDAFPDVRTRAVSNQYSRLRPFMTHRFTAPPRGQNLHARSTS</sequence>
<proteinExistence type="predicted"/>
<name>A0ABN7LCK4_9BACT</name>
<protein>
    <submittedName>
        <fullName evidence="1">Uncharacterized protein</fullName>
    </submittedName>
</protein>
<accession>A0ABN7LCK4</accession>
<evidence type="ECO:0000313" key="2">
    <source>
        <dbReference type="Proteomes" id="UP000675880"/>
    </source>
</evidence>
<dbReference type="EMBL" id="CAJNBJ010000005">
    <property type="protein sequence ID" value="CAE6739700.1"/>
    <property type="molecule type" value="Genomic_DNA"/>
</dbReference>
<comment type="caution">
    <text evidence="1">The sequence shown here is derived from an EMBL/GenBank/DDBJ whole genome shotgun (WGS) entry which is preliminary data.</text>
</comment>